<keyword evidence="2" id="KW-1185">Reference proteome</keyword>
<evidence type="ECO:0000313" key="2">
    <source>
        <dbReference type="Proteomes" id="UP000016932"/>
    </source>
</evidence>
<accession>M2ZM04</accession>
<proteinExistence type="predicted"/>
<reference evidence="1 2" key="1">
    <citation type="journal article" date="2012" name="PLoS Pathog.">
        <title>Diverse lifestyles and strategies of plant pathogenesis encoded in the genomes of eighteen Dothideomycetes fungi.</title>
        <authorList>
            <person name="Ohm R.A."/>
            <person name="Feau N."/>
            <person name="Henrissat B."/>
            <person name="Schoch C.L."/>
            <person name="Horwitz B.A."/>
            <person name="Barry K.W."/>
            <person name="Condon B.J."/>
            <person name="Copeland A.C."/>
            <person name="Dhillon B."/>
            <person name="Glaser F."/>
            <person name="Hesse C.N."/>
            <person name="Kosti I."/>
            <person name="LaButti K."/>
            <person name="Lindquist E.A."/>
            <person name="Lucas S."/>
            <person name="Salamov A.A."/>
            <person name="Bradshaw R.E."/>
            <person name="Ciuffetti L."/>
            <person name="Hamelin R.C."/>
            <person name="Kema G.H.J."/>
            <person name="Lawrence C."/>
            <person name="Scott J.A."/>
            <person name="Spatafora J.W."/>
            <person name="Turgeon B.G."/>
            <person name="de Wit P.J.G.M."/>
            <person name="Zhong S."/>
            <person name="Goodwin S.B."/>
            <person name="Grigoriev I.V."/>
        </authorList>
    </citation>
    <scope>NUCLEOTIDE SEQUENCE [LARGE SCALE GENOMIC DNA]</scope>
    <source>
        <strain evidence="1 2">CIRAD86</strain>
    </source>
</reference>
<gene>
    <name evidence="1" type="ORF">MYCFIDRAFT_77881</name>
</gene>
<organism evidence="1 2">
    <name type="scientific">Pseudocercospora fijiensis (strain CIRAD86)</name>
    <name type="common">Black leaf streak disease fungus</name>
    <name type="synonym">Mycosphaerella fijiensis</name>
    <dbReference type="NCBI Taxonomy" id="383855"/>
    <lineage>
        <taxon>Eukaryota</taxon>
        <taxon>Fungi</taxon>
        <taxon>Dikarya</taxon>
        <taxon>Ascomycota</taxon>
        <taxon>Pezizomycotina</taxon>
        <taxon>Dothideomycetes</taxon>
        <taxon>Dothideomycetidae</taxon>
        <taxon>Mycosphaerellales</taxon>
        <taxon>Mycosphaerellaceae</taxon>
        <taxon>Pseudocercospora</taxon>
    </lineage>
</organism>
<dbReference type="KEGG" id="pfj:MYCFIDRAFT_77881"/>
<dbReference type="AlphaFoldDB" id="M2ZM04"/>
<dbReference type="GeneID" id="19341375"/>
<dbReference type="Proteomes" id="UP000016932">
    <property type="component" value="Unassembled WGS sequence"/>
</dbReference>
<dbReference type="EMBL" id="KB446561">
    <property type="protein sequence ID" value="EME80099.1"/>
    <property type="molecule type" value="Genomic_DNA"/>
</dbReference>
<dbReference type="OrthoDB" id="3650741at2759"/>
<dbReference type="RefSeq" id="XP_007928910.1">
    <property type="nucleotide sequence ID" value="XM_007930719.1"/>
</dbReference>
<dbReference type="HOGENOM" id="CLU_1678704_0_0_1"/>
<protein>
    <submittedName>
        <fullName evidence="1">Uncharacterized protein</fullName>
    </submittedName>
</protein>
<name>M2ZM04_PSEFD</name>
<sequence>MAELHDLLHTLPQELFDKIYDMTFAVNPAATIAVDESYKPPVQLQISRATREDFAKRYYGSQAGFRSKDMRDRKVFQWLSNLPANHQRRISRIDLATFRHYTMQSRDVKMYLQIVNSVGIRNRDVHLKSRSVLQIGFVDTATGEEMYMSAKGPVARQ</sequence>
<dbReference type="VEuPathDB" id="FungiDB:MYCFIDRAFT_77881"/>
<evidence type="ECO:0000313" key="1">
    <source>
        <dbReference type="EMBL" id="EME80099.1"/>
    </source>
</evidence>